<comment type="caution">
    <text evidence="10">The sequence shown here is derived from an EMBL/GenBank/DDBJ whole genome shotgun (WGS) entry which is preliminary data.</text>
</comment>
<keyword evidence="11" id="KW-1185">Reference proteome</keyword>
<evidence type="ECO:0000256" key="8">
    <source>
        <dbReference type="SAM" id="SignalP"/>
    </source>
</evidence>
<sequence>MDIFGSWSLLVALSLFVHSPICSSDKAPNYSFMRDATESPTTSYYDYIIVGGGTAGCPLAATLSQNASVLLLERGGSPYNNPNITRLSAFGAALSDLSEASPSQRFISEDGVINSRARVLGGGSALNAGFYTRAGTKYVRNMGWDGGLANESYRWVEAKVAFQPPMGQWQTAVRDGLLEVGIVPNNGFTYDHINGTKFGGTIFDRNGHRHTAADLLEYANPKGITVLLHATVHRILFRTPGTTKPIANGVVYRDRTGQAHRAYLKEGSLNEIIVSAGTLGSPQLLMLSGVGPSAQLQAQNITMVMDQPHVGQGMYDNPMNAVFIPSPIPVEVSLIEVVGITGEGTYVEAAGGENFGGGGSGSSTKDYYAMFSPKATLVESNSMPKLSSAQPFQGGFILEKVMGPLSTGHLELRTRNPNDNPVVTFNYFQNPDDLKRCVRGIQTIERVVQSKAFARPPRSGPGASLPPSAEEFCQHTVTTIWHYHGGCVVGRVVDGDYKVIGIDRLRVIDMSTVGYCPGTNPQATVMMLGRYMGVKILGERLTKK</sequence>
<evidence type="ECO:0000256" key="1">
    <source>
        <dbReference type="ARBA" id="ARBA00001974"/>
    </source>
</evidence>
<dbReference type="Gene3D" id="3.30.410.40">
    <property type="match status" value="1"/>
</dbReference>
<evidence type="ECO:0000256" key="6">
    <source>
        <dbReference type="PIRSR" id="PIRSR000137-2"/>
    </source>
</evidence>
<dbReference type="InterPro" id="IPR007867">
    <property type="entry name" value="GMC_OxRtase_C"/>
</dbReference>
<dbReference type="Proteomes" id="UP001558713">
    <property type="component" value="Unassembled WGS sequence"/>
</dbReference>
<evidence type="ECO:0000313" key="11">
    <source>
        <dbReference type="Proteomes" id="UP001558713"/>
    </source>
</evidence>
<keyword evidence="4 8" id="KW-0732">Signal</keyword>
<reference evidence="10 11" key="1">
    <citation type="submission" date="2024-04" db="EMBL/GenBank/DDBJ databases">
        <title>Genome assembly C_amara_ONT_v2.</title>
        <authorList>
            <person name="Yant L."/>
            <person name="Moore C."/>
            <person name="Slenker M."/>
        </authorList>
    </citation>
    <scope>NUCLEOTIDE SEQUENCE [LARGE SCALE GENOMIC DNA]</scope>
    <source>
        <tissue evidence="10">Leaf</tissue>
    </source>
</reference>
<evidence type="ECO:0000256" key="3">
    <source>
        <dbReference type="ARBA" id="ARBA00022630"/>
    </source>
</evidence>
<feature type="binding site" evidence="6">
    <location>
        <position position="232"/>
    </location>
    <ligand>
        <name>FAD</name>
        <dbReference type="ChEBI" id="CHEBI:57692"/>
    </ligand>
</feature>
<accession>A0ABD1BHZ3</accession>
<evidence type="ECO:0000256" key="4">
    <source>
        <dbReference type="ARBA" id="ARBA00022729"/>
    </source>
</evidence>
<keyword evidence="7" id="KW-1015">Disulfide bond</keyword>
<feature type="binding site" evidence="6">
    <location>
        <begin position="481"/>
        <end position="482"/>
    </location>
    <ligand>
        <name>FAD</name>
        <dbReference type="ChEBI" id="CHEBI:57692"/>
    </ligand>
</feature>
<evidence type="ECO:0000259" key="9">
    <source>
        <dbReference type="PROSITE" id="PS00624"/>
    </source>
</evidence>
<feature type="disulfide bond" evidence="7">
    <location>
        <begin position="437"/>
        <end position="473"/>
    </location>
</feature>
<evidence type="ECO:0000256" key="5">
    <source>
        <dbReference type="ARBA" id="ARBA00022827"/>
    </source>
</evidence>
<dbReference type="PIRSF" id="PIRSF000137">
    <property type="entry name" value="Alcohol_oxidase"/>
    <property type="match status" value="1"/>
</dbReference>
<keyword evidence="3" id="KW-0285">Flavoprotein</keyword>
<dbReference type="InterPro" id="IPR051871">
    <property type="entry name" value="GMC_Oxidoreductase-Related"/>
</dbReference>
<dbReference type="EMBL" id="JBANAX010000301">
    <property type="protein sequence ID" value="KAL1214750.1"/>
    <property type="molecule type" value="Genomic_DNA"/>
</dbReference>
<comment type="cofactor">
    <cofactor evidence="1 6">
        <name>FAD</name>
        <dbReference type="ChEBI" id="CHEBI:57692"/>
    </cofactor>
</comment>
<name>A0ABD1BHZ3_CARAN</name>
<keyword evidence="5 6" id="KW-0274">FAD</keyword>
<evidence type="ECO:0000313" key="10">
    <source>
        <dbReference type="EMBL" id="KAL1214750.1"/>
    </source>
</evidence>
<feature type="chain" id="PRO_5044853418" evidence="8">
    <location>
        <begin position="25"/>
        <end position="544"/>
    </location>
</feature>
<dbReference type="Pfam" id="PF00732">
    <property type="entry name" value="GMC_oxred_N"/>
    <property type="match status" value="1"/>
</dbReference>
<dbReference type="PANTHER" id="PTHR45968:SF3">
    <property type="entry name" value="OS04G0573100 PROTEIN"/>
    <property type="match status" value="1"/>
</dbReference>
<dbReference type="Gene3D" id="3.50.50.60">
    <property type="entry name" value="FAD/NAD(P)-binding domain"/>
    <property type="match status" value="1"/>
</dbReference>
<comment type="similarity">
    <text evidence="2">Belongs to the GMC oxidoreductase family.</text>
</comment>
<feature type="signal peptide" evidence="8">
    <location>
        <begin position="1"/>
        <end position="24"/>
    </location>
</feature>
<dbReference type="SUPFAM" id="SSF51905">
    <property type="entry name" value="FAD/NAD(P)-binding domain"/>
    <property type="match status" value="1"/>
</dbReference>
<evidence type="ECO:0000256" key="7">
    <source>
        <dbReference type="PIRSR" id="PIRSR000137-3"/>
    </source>
</evidence>
<organism evidence="10 11">
    <name type="scientific">Cardamine amara subsp. amara</name>
    <dbReference type="NCBI Taxonomy" id="228776"/>
    <lineage>
        <taxon>Eukaryota</taxon>
        <taxon>Viridiplantae</taxon>
        <taxon>Streptophyta</taxon>
        <taxon>Embryophyta</taxon>
        <taxon>Tracheophyta</taxon>
        <taxon>Spermatophyta</taxon>
        <taxon>Magnoliopsida</taxon>
        <taxon>eudicotyledons</taxon>
        <taxon>Gunneridae</taxon>
        <taxon>Pentapetalae</taxon>
        <taxon>rosids</taxon>
        <taxon>malvids</taxon>
        <taxon>Brassicales</taxon>
        <taxon>Brassicaceae</taxon>
        <taxon>Cardamineae</taxon>
        <taxon>Cardamine</taxon>
    </lineage>
</organism>
<dbReference type="PROSITE" id="PS00624">
    <property type="entry name" value="GMC_OXRED_2"/>
    <property type="match status" value="1"/>
</dbReference>
<protein>
    <submittedName>
        <fullName evidence="10">Protein HOTHEAD</fullName>
    </submittedName>
</protein>
<gene>
    <name evidence="10" type="ORF">V5N11_019721</name>
</gene>
<dbReference type="InterPro" id="IPR000172">
    <property type="entry name" value="GMC_OxRdtase_N"/>
</dbReference>
<dbReference type="AlphaFoldDB" id="A0ABD1BHZ3"/>
<evidence type="ECO:0000256" key="2">
    <source>
        <dbReference type="ARBA" id="ARBA00010790"/>
    </source>
</evidence>
<dbReference type="SUPFAM" id="SSF54373">
    <property type="entry name" value="FAD-linked reductases, C-terminal domain"/>
    <property type="match status" value="1"/>
</dbReference>
<dbReference type="PANTHER" id="PTHR45968">
    <property type="entry name" value="OSJNBA0019K04.7 PROTEIN"/>
    <property type="match status" value="1"/>
</dbReference>
<dbReference type="InterPro" id="IPR036188">
    <property type="entry name" value="FAD/NAD-bd_sf"/>
</dbReference>
<feature type="domain" description="Glucose-methanol-choline oxidoreductase N-terminal" evidence="9">
    <location>
        <begin position="277"/>
        <end position="291"/>
    </location>
</feature>
<dbReference type="Pfam" id="PF05199">
    <property type="entry name" value="GMC_oxred_C"/>
    <property type="match status" value="1"/>
</dbReference>
<feature type="binding site" evidence="6">
    <location>
        <position position="119"/>
    </location>
    <ligand>
        <name>FAD</name>
        <dbReference type="ChEBI" id="CHEBI:57692"/>
    </ligand>
</feature>
<proteinExistence type="inferred from homology"/>
<dbReference type="InterPro" id="IPR012132">
    <property type="entry name" value="GMC_OxRdtase"/>
</dbReference>
<feature type="binding site" evidence="6">
    <location>
        <begin position="521"/>
        <end position="522"/>
    </location>
    <ligand>
        <name>FAD</name>
        <dbReference type="ChEBI" id="CHEBI:57692"/>
    </ligand>
</feature>